<reference evidence="1" key="1">
    <citation type="submission" date="2022-03" db="EMBL/GenBank/DDBJ databases">
        <title>Genomic analyses of argali, domestic sheep and their hybrids provide insights into chromosomal evolution, heterosis and genetic basis of agronomic traits.</title>
        <authorList>
            <person name="Li M."/>
        </authorList>
    </citation>
    <scope>NUCLEOTIDE SEQUENCE</scope>
    <source>
        <strain evidence="1">F1 hybrid</strain>
    </source>
</reference>
<organism evidence="1 2">
    <name type="scientific">Ovis ammon polii x Ovis aries</name>
    <dbReference type="NCBI Taxonomy" id="2918886"/>
    <lineage>
        <taxon>Eukaryota</taxon>
        <taxon>Metazoa</taxon>
        <taxon>Chordata</taxon>
        <taxon>Craniata</taxon>
        <taxon>Vertebrata</taxon>
        <taxon>Euteleostomi</taxon>
        <taxon>Mammalia</taxon>
        <taxon>Eutheria</taxon>
        <taxon>Laurasiatheria</taxon>
        <taxon>Artiodactyla</taxon>
        <taxon>Ruminantia</taxon>
        <taxon>Pecora</taxon>
        <taxon>Bovidae</taxon>
        <taxon>Caprinae</taxon>
        <taxon>Ovis</taxon>
    </lineage>
</organism>
<protein>
    <submittedName>
        <fullName evidence="1">Uncharacterized protein</fullName>
    </submittedName>
</protein>
<sequence>MFLSIYGFSYCGLLVDNRIPLSTAVPDAEGALAAPRMPKGCLEESQCGRRRVHIFPFLTGCGLKLTWPAVRSNSEGKKTVIRLTMDSLIAANTKFCFDLFQKISTGDCRKNIFFCPLSLSAALGMVRLGARSGSARQIDQVLHFSEFSQNKGNKPDPCLKKAEQEGPGDSNLEGKKEVTGSLTLQTESSKDESGLLSCYFGQLLSKLARIKVDYTLSIANRLYGEREFPICPEYLDGVIQFYHTTVESVDFRKDTEKSRQEINFWVESQSQGKIKELFSKDSINNKTVLVLVNAVYFKAKWEKYFDCENTVDAVFSLSESEKKNVKMMNQNGLFRVGFVDELKAQILELPYTKGKLDMVVLLPSGSADNLKALEELERNITYEKLAAWSSSENMSEKRVAVSFPRFTLEDSYDLNPILQDMGITDIFDETKADLTGISPSPSLYLSKVVHKTFVEVDENGTQAVAASGVVGMEKSSPSWETFNANRPFLFFIRHNKTQTILFYGRVCSP</sequence>
<keyword evidence="2" id="KW-1185">Reference proteome</keyword>
<evidence type="ECO:0000313" key="2">
    <source>
        <dbReference type="Proteomes" id="UP001057279"/>
    </source>
</evidence>
<evidence type="ECO:0000313" key="1">
    <source>
        <dbReference type="EMBL" id="KAI4564718.1"/>
    </source>
</evidence>
<comment type="caution">
    <text evidence="1">The sequence shown here is derived from an EMBL/GenBank/DDBJ whole genome shotgun (WGS) entry which is preliminary data.</text>
</comment>
<accession>A0ACB9UC69</accession>
<name>A0ACB9UC69_9CETA</name>
<gene>
    <name evidence="1" type="ORF">MJG53_015730</name>
</gene>
<proteinExistence type="predicted"/>
<dbReference type="Proteomes" id="UP001057279">
    <property type="component" value="Linkage Group LG19"/>
</dbReference>
<dbReference type="EMBL" id="CM043044">
    <property type="protein sequence ID" value="KAI4564718.1"/>
    <property type="molecule type" value="Genomic_DNA"/>
</dbReference>